<keyword evidence="2" id="KW-0812">Transmembrane</keyword>
<keyword evidence="2" id="KW-0472">Membrane</keyword>
<evidence type="ECO:0000256" key="2">
    <source>
        <dbReference type="SAM" id="Phobius"/>
    </source>
</evidence>
<dbReference type="EMBL" id="KR029608">
    <property type="protein sequence ID" value="AKH48737.1"/>
    <property type="molecule type" value="Genomic_DNA"/>
</dbReference>
<reference evidence="3" key="1">
    <citation type="journal article" date="2015" name="Front. Microbiol.">
        <title>Combining genomic sequencing methods to explore viral diversity and reveal potential virus-host interactions.</title>
        <authorList>
            <person name="Chow C.E."/>
            <person name="Winget D.M."/>
            <person name="White R.A.III."/>
            <person name="Hallam S.J."/>
            <person name="Suttle C.A."/>
        </authorList>
    </citation>
    <scope>NUCLEOTIDE SEQUENCE</scope>
    <source>
        <strain evidence="3">Oxic3_2</strain>
    </source>
</reference>
<protein>
    <submittedName>
        <fullName evidence="3">Uncharacterized protein</fullName>
    </submittedName>
</protein>
<sequence>MRRIERFSNKLQKKQRIICMTVNIALIIALLASVGINIFGFWYVRDILGRLTWISQNIDDIVRIIEIHAGHLKAIHRLEQFYGDKELTGLVEHTQATIEILQEYQTAVLILEPTEDEVEETPNQKDNNNGEETEESNQKDVLYAGTRRRNS</sequence>
<keyword evidence="2" id="KW-1133">Transmembrane helix</keyword>
<reference evidence="3" key="2">
    <citation type="submission" date="2015-03" db="EMBL/GenBank/DDBJ databases">
        <authorList>
            <person name="Chow C.-E.T."/>
            <person name="Winget D.M."/>
            <person name="White R.A.III."/>
            <person name="Hallam S.J."/>
            <person name="Suttle C.A."/>
        </authorList>
    </citation>
    <scope>NUCLEOTIDE SEQUENCE</scope>
    <source>
        <strain evidence="3">Oxic3_2</strain>
    </source>
</reference>
<feature type="region of interest" description="Disordered" evidence="1">
    <location>
        <begin position="114"/>
        <end position="151"/>
    </location>
</feature>
<proteinExistence type="predicted"/>
<evidence type="ECO:0000313" key="3">
    <source>
        <dbReference type="EMBL" id="AKH48737.1"/>
    </source>
</evidence>
<organism evidence="3">
    <name type="scientific">uncultured marine virus</name>
    <dbReference type="NCBI Taxonomy" id="186617"/>
    <lineage>
        <taxon>Viruses</taxon>
        <taxon>environmental samples</taxon>
    </lineage>
</organism>
<feature type="transmembrane region" description="Helical" evidence="2">
    <location>
        <begin position="21"/>
        <end position="44"/>
    </location>
</feature>
<name>A0A0F7LBJ2_9VIRU</name>
<accession>A0A0F7LBJ2</accession>
<evidence type="ECO:0000256" key="1">
    <source>
        <dbReference type="SAM" id="MobiDB-lite"/>
    </source>
</evidence>